<dbReference type="InterPro" id="IPR002314">
    <property type="entry name" value="aa-tRNA-synt_IIb"/>
</dbReference>
<dbReference type="Gene3D" id="3.30.930.10">
    <property type="entry name" value="Bira Bifunctional Protein, Domain 2"/>
    <property type="match status" value="1"/>
</dbReference>
<dbReference type="GO" id="GO:0017101">
    <property type="term" value="C:aminoacyl-tRNA synthetase multienzyme complex"/>
    <property type="evidence" value="ECO:0007669"/>
    <property type="project" value="TreeGrafter"/>
</dbReference>
<dbReference type="FunFam" id="3.30.110.30:FF:000001">
    <property type="entry name" value="Bifunctional glutamate/proline--tRNA ligase"/>
    <property type="match status" value="1"/>
</dbReference>
<dbReference type="InterPro" id="IPR007214">
    <property type="entry name" value="YbaK/aa-tRNA-synth-assoc-dom"/>
</dbReference>
<dbReference type="InterPro" id="IPR002316">
    <property type="entry name" value="Pro-tRNA-ligase_IIa"/>
</dbReference>
<dbReference type="GO" id="GO:0005737">
    <property type="term" value="C:cytoplasm"/>
    <property type="evidence" value="ECO:0007669"/>
    <property type="project" value="InterPro"/>
</dbReference>
<dbReference type="FunFam" id="3.40.50.800:FF:000005">
    <property type="entry name" value="bifunctional glutamate/proline--tRNA ligase"/>
    <property type="match status" value="1"/>
</dbReference>
<dbReference type="Pfam" id="PF00587">
    <property type="entry name" value="tRNA-synt_2b"/>
    <property type="match status" value="1"/>
</dbReference>
<dbReference type="Pfam" id="PF03129">
    <property type="entry name" value="HGTP_anticodon"/>
    <property type="match status" value="1"/>
</dbReference>
<dbReference type="EC" id="6.1.1.15" evidence="1"/>
<dbReference type="AlphaFoldDB" id="A0AB34K5F4"/>
<evidence type="ECO:0000256" key="3">
    <source>
        <dbReference type="ARBA" id="ARBA00022741"/>
    </source>
</evidence>
<feature type="region of interest" description="Disordered" evidence="9">
    <location>
        <begin position="175"/>
        <end position="208"/>
    </location>
</feature>
<dbReference type="InterPro" id="IPR004499">
    <property type="entry name" value="Pro-tRNA-ligase_IIa_arc-type"/>
</dbReference>
<dbReference type="EMBL" id="JBGBPQ010000001">
    <property type="protein sequence ID" value="KAL1529709.1"/>
    <property type="molecule type" value="Genomic_DNA"/>
</dbReference>
<dbReference type="FunFam" id="3.30.930.10:FF:000007">
    <property type="entry name" value="Bifunctional glutamate/proline--tRNA ligase"/>
    <property type="match status" value="1"/>
</dbReference>
<evidence type="ECO:0000256" key="9">
    <source>
        <dbReference type="SAM" id="MobiDB-lite"/>
    </source>
</evidence>
<dbReference type="CDD" id="cd00862">
    <property type="entry name" value="ProRS_anticodon_zinc"/>
    <property type="match status" value="1"/>
</dbReference>
<dbReference type="InterPro" id="IPR045864">
    <property type="entry name" value="aa-tRNA-synth_II/BPL/LPL"/>
</dbReference>
<accession>A0AB34K5F4</accession>
<evidence type="ECO:0000313" key="12">
    <source>
        <dbReference type="Proteomes" id="UP001515480"/>
    </source>
</evidence>
<name>A0AB34K5F4_PRYPA</name>
<dbReference type="PANTHER" id="PTHR43382">
    <property type="entry name" value="PROLYL-TRNA SYNTHETASE"/>
    <property type="match status" value="1"/>
</dbReference>
<keyword evidence="4" id="KW-0067">ATP-binding</keyword>
<dbReference type="InterPro" id="IPR004154">
    <property type="entry name" value="Anticodon-bd"/>
</dbReference>
<dbReference type="GO" id="GO:0005524">
    <property type="term" value="F:ATP binding"/>
    <property type="evidence" value="ECO:0007669"/>
    <property type="project" value="UniProtKB-KW"/>
</dbReference>
<evidence type="ECO:0000256" key="5">
    <source>
        <dbReference type="ARBA" id="ARBA00022917"/>
    </source>
</evidence>
<dbReference type="PRINTS" id="PR01046">
    <property type="entry name" value="TRNASYNTHPRO"/>
</dbReference>
<dbReference type="CDD" id="cd00778">
    <property type="entry name" value="ProRS_core_arch_euk"/>
    <property type="match status" value="1"/>
</dbReference>
<comment type="catalytic activity">
    <reaction evidence="8">
        <text>tRNA(Pro) + L-proline + ATP = L-prolyl-tRNA(Pro) + AMP + diphosphate</text>
        <dbReference type="Rhea" id="RHEA:14305"/>
        <dbReference type="Rhea" id="RHEA-COMP:9700"/>
        <dbReference type="Rhea" id="RHEA-COMP:9702"/>
        <dbReference type="ChEBI" id="CHEBI:30616"/>
        <dbReference type="ChEBI" id="CHEBI:33019"/>
        <dbReference type="ChEBI" id="CHEBI:60039"/>
        <dbReference type="ChEBI" id="CHEBI:78442"/>
        <dbReference type="ChEBI" id="CHEBI:78532"/>
        <dbReference type="ChEBI" id="CHEBI:456215"/>
        <dbReference type="EC" id="6.1.1.15"/>
    </reaction>
</comment>
<feature type="compositionally biased region" description="Basic and acidic residues" evidence="9">
    <location>
        <begin position="189"/>
        <end position="208"/>
    </location>
</feature>
<dbReference type="SUPFAM" id="SSF55826">
    <property type="entry name" value="YbaK/ProRS associated domain"/>
    <property type="match status" value="1"/>
</dbReference>
<dbReference type="Proteomes" id="UP001515480">
    <property type="component" value="Unassembled WGS sequence"/>
</dbReference>
<dbReference type="SUPFAM" id="SSF64586">
    <property type="entry name" value="C-terminal domain of ProRS"/>
    <property type="match status" value="1"/>
</dbReference>
<keyword evidence="5" id="KW-0648">Protein biosynthesis</keyword>
<dbReference type="Gene3D" id="3.40.50.800">
    <property type="entry name" value="Anticodon-binding domain"/>
    <property type="match status" value="1"/>
</dbReference>
<dbReference type="InterPro" id="IPR017449">
    <property type="entry name" value="Pro-tRNA_synth_II"/>
</dbReference>
<dbReference type="Pfam" id="PF04073">
    <property type="entry name" value="tRNA_edit"/>
    <property type="match status" value="1"/>
</dbReference>
<dbReference type="InterPro" id="IPR036621">
    <property type="entry name" value="Anticodon-bd_dom_sf"/>
</dbReference>
<dbReference type="CDD" id="cd04335">
    <property type="entry name" value="PrdX_deacylase"/>
    <property type="match status" value="1"/>
</dbReference>
<dbReference type="PROSITE" id="PS50862">
    <property type="entry name" value="AA_TRNA_LIGASE_II"/>
    <property type="match status" value="1"/>
</dbReference>
<keyword evidence="12" id="KW-1185">Reference proteome</keyword>
<dbReference type="SUPFAM" id="SSF52954">
    <property type="entry name" value="Class II aaRS ABD-related"/>
    <property type="match status" value="1"/>
</dbReference>
<dbReference type="GO" id="GO:0004827">
    <property type="term" value="F:proline-tRNA ligase activity"/>
    <property type="evidence" value="ECO:0007669"/>
    <property type="project" value="UniProtKB-EC"/>
</dbReference>
<evidence type="ECO:0000259" key="10">
    <source>
        <dbReference type="PROSITE" id="PS50862"/>
    </source>
</evidence>
<dbReference type="Gene3D" id="3.90.960.10">
    <property type="entry name" value="YbaK/aminoacyl-tRNA synthetase-associated domain"/>
    <property type="match status" value="1"/>
</dbReference>
<keyword evidence="2" id="KW-0436">Ligase</keyword>
<evidence type="ECO:0000313" key="11">
    <source>
        <dbReference type="EMBL" id="KAL1529709.1"/>
    </source>
</evidence>
<sequence>MAEAPIKAAFEELGIEWKAKQHPVAPTVEDGLAAIGEWASECRRHAQPIRFAKNLFFSDKKLGNILFTVTAARKVDPKKISGFLGLSSVGNFRFASPEKLMEMLGVQQGSVSPLAVMNDKASQVTLVLDKELMSAEKIGVHPCRNDMTNQISPADLLKFCKHFGHDAKEPVIDLGSDAAQPSAPAAPKAPKEPKPAKDAGKKENADEKGLTFTKAGNFPKWYEQIIIKSEMIDFYDISGCYILRPWAYSIWEAIQAYLDGRIKTLQVQNCYFPMFVSEARLNAEKDHVEGFAPEVAWVTKSGDGMLDQPIAIRPTSETIMYPAFANWIRSHRDLPLKLNQWNNVVRWEFKHPTPFLRTREFLWQEGHTAHASVEEADKEVLTILSFYAGVYEELLAVPVIRGKKTEKEKFAGGFYTTTVEAYIPGTGRAIQGATSHNLGQNFGKMFKIEYEDSNGKKAIPWQEFLLNRSVCTASLLSNDFRNPLCSRQNSWGLTTRTIGVMVMVHSDDQGLVLPPRVAPLQVVVVPINLKKEIYAEQVATCHELAKTLEAAGVRVRVDDRDNYNPGWKYNYWELKGVPLRIELGPKDFEKQQVRIVRRDTNEKMDIAWSILPQQVALTLVKMQHEMLAKATAERDANLVRVTKWEEFVPALAQGKLCLTPFCDEMEEEEAVKARSKAEALAQSGEQEDDRCATSVAAKTLCIPYDQPEGPLPPCFATGKPAKAWVLWGRSY</sequence>
<reference evidence="11 12" key="1">
    <citation type="journal article" date="2024" name="Science">
        <title>Giant polyketide synthase enzymes in the biosynthesis of giant marine polyether toxins.</title>
        <authorList>
            <person name="Fallon T.R."/>
            <person name="Shende V.V."/>
            <person name="Wierzbicki I.H."/>
            <person name="Pendleton A.L."/>
            <person name="Watervoot N.F."/>
            <person name="Auber R.P."/>
            <person name="Gonzalez D.J."/>
            <person name="Wisecaver J.H."/>
            <person name="Moore B.S."/>
        </authorList>
    </citation>
    <scope>NUCLEOTIDE SEQUENCE [LARGE SCALE GENOMIC DNA]</scope>
    <source>
        <strain evidence="11 12">12B1</strain>
    </source>
</reference>
<evidence type="ECO:0000256" key="1">
    <source>
        <dbReference type="ARBA" id="ARBA00012831"/>
    </source>
</evidence>
<evidence type="ECO:0000256" key="2">
    <source>
        <dbReference type="ARBA" id="ARBA00022598"/>
    </source>
</evidence>
<dbReference type="InterPro" id="IPR006195">
    <property type="entry name" value="aa-tRNA-synth_II"/>
</dbReference>
<dbReference type="PANTHER" id="PTHR43382:SF2">
    <property type="entry name" value="BIFUNCTIONAL GLUTAMATE_PROLINE--TRNA LIGASE"/>
    <property type="match status" value="1"/>
</dbReference>
<evidence type="ECO:0000256" key="6">
    <source>
        <dbReference type="ARBA" id="ARBA00023146"/>
    </source>
</evidence>
<dbReference type="Gene3D" id="3.30.110.30">
    <property type="entry name" value="C-terminal domain of ProRS"/>
    <property type="match status" value="1"/>
</dbReference>
<dbReference type="HAMAP" id="MF_01571">
    <property type="entry name" value="Pro_tRNA_synth_type3"/>
    <property type="match status" value="1"/>
</dbReference>
<keyword evidence="3" id="KW-0547">Nucleotide-binding</keyword>
<dbReference type="GO" id="GO:0006433">
    <property type="term" value="P:prolyl-tRNA aminoacylation"/>
    <property type="evidence" value="ECO:0007669"/>
    <property type="project" value="InterPro"/>
</dbReference>
<feature type="domain" description="Aminoacyl-transfer RNA synthetases class-II family profile" evidence="10">
    <location>
        <begin position="248"/>
        <end position="514"/>
    </location>
</feature>
<keyword evidence="6" id="KW-0030">Aminoacyl-tRNA synthetase</keyword>
<dbReference type="Pfam" id="PF09180">
    <property type="entry name" value="ProRS-C_1"/>
    <property type="match status" value="1"/>
</dbReference>
<proteinExistence type="inferred from homology"/>
<dbReference type="InterPro" id="IPR033721">
    <property type="entry name" value="ProRS_core_arch_euk"/>
</dbReference>
<protein>
    <recommendedName>
        <fullName evidence="1">proline--tRNA ligase</fullName>
        <ecNumber evidence="1">6.1.1.15</ecNumber>
    </recommendedName>
    <alternativeName>
        <fullName evidence="7">Prolyl-tRNA synthetase</fullName>
    </alternativeName>
</protein>
<evidence type="ECO:0000256" key="4">
    <source>
        <dbReference type="ARBA" id="ARBA00022840"/>
    </source>
</evidence>
<dbReference type="InterPro" id="IPR016061">
    <property type="entry name" value="Pro-tRNA_ligase_II_C"/>
</dbReference>
<dbReference type="GO" id="GO:0002161">
    <property type="term" value="F:aminoacyl-tRNA deacylase activity"/>
    <property type="evidence" value="ECO:0007669"/>
    <property type="project" value="InterPro"/>
</dbReference>
<dbReference type="InterPro" id="IPR036754">
    <property type="entry name" value="YbaK/aa-tRNA-synt-asso_dom_sf"/>
</dbReference>
<gene>
    <name evidence="11" type="ORF">AB1Y20_000648</name>
</gene>
<organism evidence="11 12">
    <name type="scientific">Prymnesium parvum</name>
    <name type="common">Toxic golden alga</name>
    <dbReference type="NCBI Taxonomy" id="97485"/>
    <lineage>
        <taxon>Eukaryota</taxon>
        <taxon>Haptista</taxon>
        <taxon>Haptophyta</taxon>
        <taxon>Prymnesiophyceae</taxon>
        <taxon>Prymnesiales</taxon>
        <taxon>Prymnesiaceae</taxon>
        <taxon>Prymnesium</taxon>
    </lineage>
</organism>
<dbReference type="SMART" id="SM00946">
    <property type="entry name" value="ProRS-C_1"/>
    <property type="match status" value="1"/>
</dbReference>
<evidence type="ECO:0000256" key="8">
    <source>
        <dbReference type="ARBA" id="ARBA00047671"/>
    </source>
</evidence>
<evidence type="ECO:0000256" key="7">
    <source>
        <dbReference type="ARBA" id="ARBA00029731"/>
    </source>
</evidence>
<dbReference type="SUPFAM" id="SSF55681">
    <property type="entry name" value="Class II aaRS and biotin synthetases"/>
    <property type="match status" value="1"/>
</dbReference>
<feature type="compositionally biased region" description="Low complexity" evidence="9">
    <location>
        <begin position="178"/>
        <end position="188"/>
    </location>
</feature>
<comment type="caution">
    <text evidence="11">The sequence shown here is derived from an EMBL/GenBank/DDBJ whole genome shotgun (WGS) entry which is preliminary data.</text>
</comment>